<organism evidence="2 3">
    <name type="scientific">Ameca splendens</name>
    <dbReference type="NCBI Taxonomy" id="208324"/>
    <lineage>
        <taxon>Eukaryota</taxon>
        <taxon>Metazoa</taxon>
        <taxon>Chordata</taxon>
        <taxon>Craniata</taxon>
        <taxon>Vertebrata</taxon>
        <taxon>Euteleostomi</taxon>
        <taxon>Actinopterygii</taxon>
        <taxon>Neopterygii</taxon>
        <taxon>Teleostei</taxon>
        <taxon>Neoteleostei</taxon>
        <taxon>Acanthomorphata</taxon>
        <taxon>Ovalentaria</taxon>
        <taxon>Atherinomorphae</taxon>
        <taxon>Cyprinodontiformes</taxon>
        <taxon>Goodeidae</taxon>
        <taxon>Ameca</taxon>
    </lineage>
</organism>
<dbReference type="EMBL" id="JAHRIP010011618">
    <property type="protein sequence ID" value="MEQ2284656.1"/>
    <property type="molecule type" value="Genomic_DNA"/>
</dbReference>
<evidence type="ECO:0000313" key="3">
    <source>
        <dbReference type="Proteomes" id="UP001469553"/>
    </source>
</evidence>
<reference evidence="2 3" key="1">
    <citation type="submission" date="2021-06" db="EMBL/GenBank/DDBJ databases">
        <authorList>
            <person name="Palmer J.M."/>
        </authorList>
    </citation>
    <scope>NUCLEOTIDE SEQUENCE [LARGE SCALE GENOMIC DNA]</scope>
    <source>
        <strain evidence="2 3">AS_MEX2019</strain>
        <tissue evidence="2">Muscle</tissue>
    </source>
</reference>
<gene>
    <name evidence="2" type="ORF">AMECASPLE_023758</name>
</gene>
<comment type="caution">
    <text evidence="2">The sequence shown here is derived from an EMBL/GenBank/DDBJ whole genome shotgun (WGS) entry which is preliminary data.</text>
</comment>
<feature type="region of interest" description="Disordered" evidence="1">
    <location>
        <begin position="21"/>
        <end position="40"/>
    </location>
</feature>
<protein>
    <submittedName>
        <fullName evidence="2">Uncharacterized protein</fullName>
    </submittedName>
</protein>
<name>A0ABV0XTE7_9TELE</name>
<evidence type="ECO:0000313" key="2">
    <source>
        <dbReference type="EMBL" id="MEQ2284656.1"/>
    </source>
</evidence>
<keyword evidence="3" id="KW-1185">Reference proteome</keyword>
<proteinExistence type="predicted"/>
<sequence length="73" mass="7909">MLKNLVLTPCFLGPGQGPCPWRSQGGDGEGGSKGVRRDQLRNHSCFGPSSPPFSSLFCSRLALRKGYFSVCVY</sequence>
<dbReference type="Proteomes" id="UP001469553">
    <property type="component" value="Unassembled WGS sequence"/>
</dbReference>
<accession>A0ABV0XTE7</accession>
<evidence type="ECO:0000256" key="1">
    <source>
        <dbReference type="SAM" id="MobiDB-lite"/>
    </source>
</evidence>